<dbReference type="GO" id="GO:0016758">
    <property type="term" value="F:hexosyltransferase activity"/>
    <property type="evidence" value="ECO:0007669"/>
    <property type="project" value="UniProtKB-ARBA"/>
</dbReference>
<comment type="caution">
    <text evidence="2">The sequence shown here is derived from an EMBL/GenBank/DDBJ whole genome shotgun (WGS) entry which is preliminary data.</text>
</comment>
<feature type="domain" description="LEM" evidence="1">
    <location>
        <begin position="252"/>
        <end position="298"/>
    </location>
</feature>
<dbReference type="SUPFAM" id="SSF53448">
    <property type="entry name" value="Nucleotide-diphospho-sugar transferases"/>
    <property type="match status" value="1"/>
</dbReference>
<accession>A0A069E9P7</accession>
<sequence>MTTSASPKLSVVITNYNYAAFVATAIDSVLSQDVEIELVVVDDCSKDNSREIIRSYGDRIIPVLQEVNQGHGGGFNAGYARTTGDLVMFLDADDFLLPGAGQTIISNYDPKIGMYLYRMNYADAEGTLGGLFPPPQVPLADGDVAGQLREMGHYSGTITSGLVYTRTALEQVMPMDAETFRQGGDGYLSATVPLHAVAKGFDQPVSAYRLHGSQHSQFAKAYAKRARWRIGHQQACFACIREHAARQGLQTADDLGERDPGHLQERLVSLLFEPELHPVKEDTRRSLLKKLRAANRERFGGKALPRNVWWILIGILPTGAARTVLSWKIDVAARPAWMNNLGRALRKRLGIVTG</sequence>
<organism evidence="2 3">
    <name type="scientific">Hyphomonas adhaerens MHS-3</name>
    <dbReference type="NCBI Taxonomy" id="1280949"/>
    <lineage>
        <taxon>Bacteria</taxon>
        <taxon>Pseudomonadati</taxon>
        <taxon>Pseudomonadota</taxon>
        <taxon>Alphaproteobacteria</taxon>
        <taxon>Hyphomonadales</taxon>
        <taxon>Hyphomonadaceae</taxon>
        <taxon>Hyphomonas</taxon>
    </lineage>
</organism>
<dbReference type="Gene3D" id="3.90.550.10">
    <property type="entry name" value="Spore Coat Polysaccharide Biosynthesis Protein SpsA, Chain A"/>
    <property type="match status" value="1"/>
</dbReference>
<dbReference type="PANTHER" id="PTHR22916">
    <property type="entry name" value="GLYCOSYLTRANSFERASE"/>
    <property type="match status" value="1"/>
</dbReference>
<keyword evidence="2" id="KW-0808">Transferase</keyword>
<evidence type="ECO:0000313" key="3">
    <source>
        <dbReference type="Proteomes" id="UP000027446"/>
    </source>
</evidence>
<dbReference type="Proteomes" id="UP000027446">
    <property type="component" value="Unassembled WGS sequence"/>
</dbReference>
<dbReference type="PATRIC" id="fig|1280949.3.peg.2294"/>
<dbReference type="InterPro" id="IPR029044">
    <property type="entry name" value="Nucleotide-diphossugar_trans"/>
</dbReference>
<dbReference type="PANTHER" id="PTHR22916:SF3">
    <property type="entry name" value="UDP-GLCNAC:BETAGAL BETA-1,3-N-ACETYLGLUCOSAMINYLTRANSFERASE-LIKE PROTEIN 1"/>
    <property type="match status" value="1"/>
</dbReference>
<dbReference type="InterPro" id="IPR003887">
    <property type="entry name" value="LEM_dom"/>
</dbReference>
<dbReference type="PROSITE" id="PS50954">
    <property type="entry name" value="LEM"/>
    <property type="match status" value="1"/>
</dbReference>
<dbReference type="eggNOG" id="COG1215">
    <property type="taxonomic scope" value="Bacteria"/>
</dbReference>
<dbReference type="Pfam" id="PF00535">
    <property type="entry name" value="Glycos_transf_2"/>
    <property type="match status" value="1"/>
</dbReference>
<evidence type="ECO:0000259" key="1">
    <source>
        <dbReference type="PROSITE" id="PS50954"/>
    </source>
</evidence>
<dbReference type="RefSeq" id="WP_035571096.1">
    <property type="nucleotide sequence ID" value="NZ_ARYH01000001.1"/>
</dbReference>
<dbReference type="OrthoDB" id="5291101at2"/>
<dbReference type="STRING" id="1280949.HAD_11210"/>
<name>A0A069E9P7_9PROT</name>
<gene>
    <name evidence="2" type="ORF">HAD_11210</name>
</gene>
<dbReference type="AlphaFoldDB" id="A0A069E9P7"/>
<dbReference type="CDD" id="cd00761">
    <property type="entry name" value="Glyco_tranf_GTA_type"/>
    <property type="match status" value="1"/>
</dbReference>
<dbReference type="InterPro" id="IPR001173">
    <property type="entry name" value="Glyco_trans_2-like"/>
</dbReference>
<keyword evidence="3" id="KW-1185">Reference proteome</keyword>
<proteinExistence type="predicted"/>
<protein>
    <submittedName>
        <fullName evidence="2">Glycosyl transferase, family 2</fullName>
    </submittedName>
</protein>
<dbReference type="EMBL" id="ARYH01000001">
    <property type="protein sequence ID" value="KCZ86251.1"/>
    <property type="molecule type" value="Genomic_DNA"/>
</dbReference>
<evidence type="ECO:0000313" key="2">
    <source>
        <dbReference type="EMBL" id="KCZ86251.1"/>
    </source>
</evidence>
<reference evidence="2 3" key="1">
    <citation type="journal article" date="2014" name="Antonie Van Leeuwenhoek">
        <title>Hyphomonas beringensis sp. nov. and Hyphomonas chukchiensis sp. nov., isolated from surface seawater of the Bering Sea and Chukchi Sea.</title>
        <authorList>
            <person name="Li C."/>
            <person name="Lai Q."/>
            <person name="Li G."/>
            <person name="Dong C."/>
            <person name="Wang J."/>
            <person name="Liao Y."/>
            <person name="Shao Z."/>
        </authorList>
    </citation>
    <scope>NUCLEOTIDE SEQUENCE [LARGE SCALE GENOMIC DNA]</scope>
    <source>
        <strain evidence="2 3">MHS-3</strain>
    </source>
</reference>